<feature type="transmembrane region" description="Helical" evidence="1">
    <location>
        <begin position="103"/>
        <end position="126"/>
    </location>
</feature>
<feature type="transmembrane region" description="Helical" evidence="1">
    <location>
        <begin position="138"/>
        <end position="159"/>
    </location>
</feature>
<dbReference type="AlphaFoldDB" id="A0A4Q1ATC2"/>
<reference evidence="2 3" key="1">
    <citation type="submission" date="2017-10" db="EMBL/GenBank/DDBJ databases">
        <title>Genomics of the genus Arcobacter.</title>
        <authorList>
            <person name="Perez-Cataluna A."/>
            <person name="Figueras M.J."/>
        </authorList>
    </citation>
    <scope>NUCLEOTIDE SEQUENCE [LARGE SCALE GENOMIC DNA]</scope>
    <source>
        <strain evidence="2 3">CECT 8441</strain>
    </source>
</reference>
<dbReference type="Proteomes" id="UP000289758">
    <property type="component" value="Unassembled WGS sequence"/>
</dbReference>
<keyword evidence="1" id="KW-0812">Transmembrane</keyword>
<sequence length="317" mass="36793">MNIFLLNDIIVFLFIEIILVVLMLISEFSVIKILRKWDFGVTTSLQYSLEKRNYLVNTIIDFTIIGKIVLFIFFIKTLAELSHVVPGAMCIAGVVGANDYGEVLLLLKIFIVFMLAVWLIINRLDLKSKRFVYIKKKYLFFNFLLLLVLIELLAEVLYFSNIPLKVPVFCCSTIFKADALPFGLDRTTLALAFYAIFAVTIVVSYLKKIILSFLLNAIFLFSSYFAVTYFFSIYIYVLPNHQCPFCILQKEYFYIGYFIWISLFLGVFFGIAAYVVESIIKIKETTFFKYSILFNTIFTAICSYFVLIYYIKNGVFL</sequence>
<evidence type="ECO:0000256" key="1">
    <source>
        <dbReference type="SAM" id="Phobius"/>
    </source>
</evidence>
<feature type="transmembrane region" description="Helical" evidence="1">
    <location>
        <begin position="292"/>
        <end position="311"/>
    </location>
</feature>
<name>A0A4Q1ATC2_9BACT</name>
<keyword evidence="1" id="KW-1133">Transmembrane helix</keyword>
<evidence type="ECO:0000313" key="2">
    <source>
        <dbReference type="EMBL" id="RXK07410.1"/>
    </source>
</evidence>
<feature type="transmembrane region" description="Helical" evidence="1">
    <location>
        <begin position="188"/>
        <end position="206"/>
    </location>
</feature>
<keyword evidence="3" id="KW-1185">Reference proteome</keyword>
<protein>
    <submittedName>
        <fullName evidence="2">Uncharacterized protein</fullName>
    </submittedName>
</protein>
<accession>A0A4Q1ATC2</accession>
<feature type="transmembrane region" description="Helical" evidence="1">
    <location>
        <begin position="54"/>
        <end position="75"/>
    </location>
</feature>
<dbReference type="EMBL" id="PDKK01000002">
    <property type="protein sequence ID" value="RXK07410.1"/>
    <property type="molecule type" value="Genomic_DNA"/>
</dbReference>
<dbReference type="RefSeq" id="WP_129086304.1">
    <property type="nucleotide sequence ID" value="NZ_CP053836.1"/>
</dbReference>
<feature type="transmembrane region" description="Helical" evidence="1">
    <location>
        <begin position="12"/>
        <end position="34"/>
    </location>
</feature>
<gene>
    <name evidence="2" type="ORF">CRV07_02800</name>
</gene>
<feature type="transmembrane region" description="Helical" evidence="1">
    <location>
        <begin position="257"/>
        <end position="280"/>
    </location>
</feature>
<comment type="caution">
    <text evidence="2">The sequence shown here is derived from an EMBL/GenBank/DDBJ whole genome shotgun (WGS) entry which is preliminary data.</text>
</comment>
<organism evidence="2 3">
    <name type="scientific">Halarcobacter ebronensis</name>
    <dbReference type="NCBI Taxonomy" id="1462615"/>
    <lineage>
        <taxon>Bacteria</taxon>
        <taxon>Pseudomonadati</taxon>
        <taxon>Campylobacterota</taxon>
        <taxon>Epsilonproteobacteria</taxon>
        <taxon>Campylobacterales</taxon>
        <taxon>Arcobacteraceae</taxon>
        <taxon>Halarcobacter</taxon>
    </lineage>
</organism>
<proteinExistence type="predicted"/>
<keyword evidence="1" id="KW-0472">Membrane</keyword>
<feature type="transmembrane region" description="Helical" evidence="1">
    <location>
        <begin position="213"/>
        <end position="237"/>
    </location>
</feature>
<dbReference type="OrthoDB" id="9788139at2"/>
<evidence type="ECO:0000313" key="3">
    <source>
        <dbReference type="Proteomes" id="UP000289758"/>
    </source>
</evidence>